<accession>A0AA92IMD2</accession>
<organism evidence="1 2">
    <name type="scientific">Pseudidiomarina andamanensis</name>
    <dbReference type="NCBI Taxonomy" id="1940690"/>
    <lineage>
        <taxon>Bacteria</taxon>
        <taxon>Pseudomonadati</taxon>
        <taxon>Pseudomonadota</taxon>
        <taxon>Gammaproteobacteria</taxon>
        <taxon>Alteromonadales</taxon>
        <taxon>Idiomarinaceae</taxon>
        <taxon>Pseudidiomarina</taxon>
    </lineage>
</organism>
<dbReference type="AlphaFoldDB" id="A0AA92IMD2"/>
<keyword evidence="2" id="KW-1185">Reference proteome</keyword>
<evidence type="ECO:0000313" key="2">
    <source>
        <dbReference type="Proteomes" id="UP000427820"/>
    </source>
</evidence>
<protein>
    <recommendedName>
        <fullName evidence="3">Nitrate ABC transporter</fullName>
    </recommendedName>
</protein>
<evidence type="ECO:0008006" key="3">
    <source>
        <dbReference type="Google" id="ProtNLM"/>
    </source>
</evidence>
<evidence type="ECO:0000313" key="1">
    <source>
        <dbReference type="EMBL" id="QGT96525.1"/>
    </source>
</evidence>
<name>A0AA92IMD2_9GAMM</name>
<dbReference type="Proteomes" id="UP000427820">
    <property type="component" value="Chromosome"/>
</dbReference>
<gene>
    <name evidence="1" type="ORF">D3795_10320</name>
</gene>
<dbReference type="EMBL" id="CP032551">
    <property type="protein sequence ID" value="QGT96525.1"/>
    <property type="molecule type" value="Genomic_DNA"/>
</dbReference>
<dbReference type="KEGG" id="panm:D3795_10320"/>
<proteinExistence type="predicted"/>
<dbReference type="Gene3D" id="3.40.190.10">
    <property type="entry name" value="Periplasmic binding protein-like II"/>
    <property type="match status" value="1"/>
</dbReference>
<reference evidence="1 2" key="1">
    <citation type="submission" date="2018-09" db="EMBL/GenBank/DDBJ databases">
        <title>Whole genome sequencing of Idiomarina andamanensis W-5T (LMG 29773T= JCM 31645T).</title>
        <authorList>
            <person name="Das S.K."/>
        </authorList>
    </citation>
    <scope>NUCLEOTIDE SEQUENCE [LARGE SCALE GENOMIC DNA]</scope>
    <source>
        <strain evidence="1 2">W-5T</strain>
    </source>
</reference>
<dbReference type="SUPFAM" id="SSF53850">
    <property type="entry name" value="Periplasmic binding protein-like II"/>
    <property type="match status" value="1"/>
</dbReference>
<sequence>MVFGCQPQHEPINVVGNSWLGYQPIYAQYKLHPEQQPPGIHITMLVSDISVVRMLTNQAASVAMLSLDNAISLNSRTNLDLCIALVMSSSDGADAVLASPNFLPMLSKDLPIRVGMEDSALARYVVSRWIEKKAIDETRLQRHILLPPGHSSALKNDDVDVIATYAPFTQTLKEQGAEVIFSSQEIPDEIIDTIVIRQDVWLTHKERLQAFITDSWDTALSEAQTPNSDVFKAMMKLSNLSENELSQTMAQLKFYDSQRSREFLATRYAEVSNIVSNHLAEAGLFTAPRSLPICDGVLQ</sequence>